<feature type="compositionally biased region" description="Polar residues" evidence="10">
    <location>
        <begin position="711"/>
        <end position="723"/>
    </location>
</feature>
<accession>A0A1J1I4M3</accession>
<evidence type="ECO:0000256" key="12">
    <source>
        <dbReference type="SAM" id="SignalP"/>
    </source>
</evidence>
<dbReference type="SUPFAM" id="SSF48726">
    <property type="entry name" value="Immunoglobulin"/>
    <property type="match status" value="1"/>
</dbReference>
<keyword evidence="9" id="KW-0325">Glycoprotein</keyword>
<evidence type="ECO:0000259" key="13">
    <source>
        <dbReference type="PROSITE" id="PS50835"/>
    </source>
</evidence>
<keyword evidence="8" id="KW-1015">Disulfide bond</keyword>
<dbReference type="InterPro" id="IPR007110">
    <property type="entry name" value="Ig-like_dom"/>
</dbReference>
<keyword evidence="6 11" id="KW-1133">Transmembrane helix</keyword>
<dbReference type="SMART" id="SM00369">
    <property type="entry name" value="LRR_TYP"/>
    <property type="match status" value="6"/>
</dbReference>
<evidence type="ECO:0000313" key="14">
    <source>
        <dbReference type="EMBL" id="CRK94714.1"/>
    </source>
</evidence>
<evidence type="ECO:0000256" key="11">
    <source>
        <dbReference type="SAM" id="Phobius"/>
    </source>
</evidence>
<protein>
    <submittedName>
        <fullName evidence="14">CLUMA_CG008214, isoform A</fullName>
    </submittedName>
</protein>
<evidence type="ECO:0000256" key="3">
    <source>
        <dbReference type="ARBA" id="ARBA00022692"/>
    </source>
</evidence>
<reference evidence="14 15" key="1">
    <citation type="submission" date="2015-04" db="EMBL/GenBank/DDBJ databases">
        <authorList>
            <person name="Syromyatnikov M.Y."/>
            <person name="Popov V.N."/>
        </authorList>
    </citation>
    <scope>NUCLEOTIDE SEQUENCE [LARGE SCALE GENOMIC DNA]</scope>
</reference>
<dbReference type="GO" id="GO:0005886">
    <property type="term" value="C:plasma membrane"/>
    <property type="evidence" value="ECO:0007669"/>
    <property type="project" value="TreeGrafter"/>
</dbReference>
<dbReference type="Proteomes" id="UP000183832">
    <property type="component" value="Unassembled WGS sequence"/>
</dbReference>
<keyword evidence="2" id="KW-0433">Leucine-rich repeat</keyword>
<dbReference type="Gene3D" id="3.80.10.10">
    <property type="entry name" value="Ribonuclease Inhibitor"/>
    <property type="match status" value="2"/>
</dbReference>
<proteinExistence type="predicted"/>
<evidence type="ECO:0000256" key="10">
    <source>
        <dbReference type="SAM" id="MobiDB-lite"/>
    </source>
</evidence>
<dbReference type="PANTHER" id="PTHR24369">
    <property type="entry name" value="ANTIGEN BSP, PUTATIVE-RELATED"/>
    <property type="match status" value="1"/>
</dbReference>
<dbReference type="PANTHER" id="PTHR24369:SF210">
    <property type="entry name" value="CHAOPTIN-RELATED"/>
    <property type="match status" value="1"/>
</dbReference>
<gene>
    <name evidence="14" type="primary">putative Leucine-rich repeat</name>
    <name evidence="14" type="ORF">CLUMA_CG008214</name>
</gene>
<evidence type="ECO:0000256" key="2">
    <source>
        <dbReference type="ARBA" id="ARBA00022614"/>
    </source>
</evidence>
<evidence type="ECO:0000256" key="5">
    <source>
        <dbReference type="ARBA" id="ARBA00022737"/>
    </source>
</evidence>
<dbReference type="PROSITE" id="PS50835">
    <property type="entry name" value="IG_LIKE"/>
    <property type="match status" value="1"/>
</dbReference>
<dbReference type="InterPro" id="IPR003591">
    <property type="entry name" value="Leu-rich_rpt_typical-subtyp"/>
</dbReference>
<comment type="subcellular location">
    <subcellularLocation>
        <location evidence="1">Membrane</location>
        <topology evidence="1">Single-pass membrane protein</topology>
    </subcellularLocation>
</comment>
<feature type="chain" id="PRO_5012701232" evidence="12">
    <location>
        <begin position="25"/>
        <end position="784"/>
    </location>
</feature>
<dbReference type="InterPro" id="IPR003598">
    <property type="entry name" value="Ig_sub2"/>
</dbReference>
<dbReference type="SMART" id="SM00082">
    <property type="entry name" value="LRRCT"/>
    <property type="match status" value="1"/>
</dbReference>
<evidence type="ECO:0000256" key="6">
    <source>
        <dbReference type="ARBA" id="ARBA00022989"/>
    </source>
</evidence>
<feature type="region of interest" description="Disordered" evidence="10">
    <location>
        <begin position="682"/>
        <end position="784"/>
    </location>
</feature>
<dbReference type="InterPro" id="IPR032675">
    <property type="entry name" value="LRR_dom_sf"/>
</dbReference>
<dbReference type="InterPro" id="IPR013783">
    <property type="entry name" value="Ig-like_fold"/>
</dbReference>
<name>A0A1J1I4M3_9DIPT</name>
<dbReference type="Gene3D" id="2.60.40.10">
    <property type="entry name" value="Immunoglobulins"/>
    <property type="match status" value="1"/>
</dbReference>
<evidence type="ECO:0000256" key="4">
    <source>
        <dbReference type="ARBA" id="ARBA00022729"/>
    </source>
</evidence>
<dbReference type="AlphaFoldDB" id="A0A1J1I4M3"/>
<keyword evidence="7 11" id="KW-0472">Membrane</keyword>
<dbReference type="InterPro" id="IPR013098">
    <property type="entry name" value="Ig_I-set"/>
</dbReference>
<feature type="signal peptide" evidence="12">
    <location>
        <begin position="1"/>
        <end position="24"/>
    </location>
</feature>
<keyword evidence="15" id="KW-1185">Reference proteome</keyword>
<keyword evidence="4 12" id="KW-0732">Signal</keyword>
<dbReference type="CDD" id="cd00096">
    <property type="entry name" value="Ig"/>
    <property type="match status" value="1"/>
</dbReference>
<evidence type="ECO:0000256" key="7">
    <source>
        <dbReference type="ARBA" id="ARBA00023136"/>
    </source>
</evidence>
<organism evidence="14 15">
    <name type="scientific">Clunio marinus</name>
    <dbReference type="NCBI Taxonomy" id="568069"/>
    <lineage>
        <taxon>Eukaryota</taxon>
        <taxon>Metazoa</taxon>
        <taxon>Ecdysozoa</taxon>
        <taxon>Arthropoda</taxon>
        <taxon>Hexapoda</taxon>
        <taxon>Insecta</taxon>
        <taxon>Pterygota</taxon>
        <taxon>Neoptera</taxon>
        <taxon>Endopterygota</taxon>
        <taxon>Diptera</taxon>
        <taxon>Nematocera</taxon>
        <taxon>Chironomoidea</taxon>
        <taxon>Chironomidae</taxon>
        <taxon>Clunio</taxon>
    </lineage>
</organism>
<dbReference type="Pfam" id="PF07679">
    <property type="entry name" value="I-set"/>
    <property type="match status" value="1"/>
</dbReference>
<sequence>MMIMMTSRSYVLLFLLMLMGIITANDQNDWESKCNRCRCHWKSSKKTADCRDTGQISIPSDLHTDIQSLDLSNNNIAEIQRNQLSNFNLHNLHKLLISNCTLIQVDRDAFVGLSILIELDLSYNQVKVIHPGTFHPLIKIRKILLHDNELIQISDRTFENLQHLSHIELKNNKIHFVGEQAFLNVPLKTIYLSNNRLQKLEKTTFMSLTHLSALSLGGNMWNCSCELKDFRNFVIDKKLTTETKCHYPDALRDKLWTDVEEDEFACRPRILVPRGAAFVRASKENETLMCQVRGSPRPNVEWLVGNRLVRENDHFKIRTFEPMVSIKKDEHLRHVTSELTIVGLRMSDHGKYVCKASNKGGHDEFVIQLDIPADHFKGGAFVPPTSNTFFMILCIIVGVLFIILFTIAILCCYCRKVNKYDKKPSSDNALLMSQQNGTTTKLNGKAQNDSILDGGSVIMEMQKSLLTEVNPVEKPPRRTEVDSIEKESDDVSDVKQTLLDETIFIQNDDETKSVQMSDSTQPRSRQAFIDDGYGGNLLPPDLLAFPRFPQSPSIQSSISNIHDTRIYARSPLTSPIYGETTIPSGFRTLQHPKTGRTIALATTRSNSPFIPAPIVYPSMMKQGYVTIPRKQRTGSWAPSVASDFQTSPSSPPLEVAEPVYDNLGLRTTAAGNSILNLNKITAGTSKGSGMISPGANLKYTMKDRPLPATPANMNSEQKKTNGSIREPLYSSATIERKVPPRPPPKPKKKPTLESSFNESLAPQPLIRTINGNRFDDEGEDGTEV</sequence>
<evidence type="ECO:0000256" key="1">
    <source>
        <dbReference type="ARBA" id="ARBA00004167"/>
    </source>
</evidence>
<evidence type="ECO:0000256" key="8">
    <source>
        <dbReference type="ARBA" id="ARBA00023157"/>
    </source>
</evidence>
<evidence type="ECO:0000256" key="9">
    <source>
        <dbReference type="ARBA" id="ARBA00023180"/>
    </source>
</evidence>
<dbReference type="Pfam" id="PF13855">
    <property type="entry name" value="LRR_8"/>
    <property type="match status" value="1"/>
</dbReference>
<dbReference type="STRING" id="568069.A0A1J1I4M3"/>
<dbReference type="EMBL" id="CVRI01000040">
    <property type="protein sequence ID" value="CRK94714.1"/>
    <property type="molecule type" value="Genomic_DNA"/>
</dbReference>
<keyword evidence="5" id="KW-0677">Repeat</keyword>
<dbReference type="InterPro" id="IPR000483">
    <property type="entry name" value="Cys-rich_flank_reg_C"/>
</dbReference>
<feature type="domain" description="Ig-like" evidence="13">
    <location>
        <begin position="268"/>
        <end position="368"/>
    </location>
</feature>
<dbReference type="InterPro" id="IPR036179">
    <property type="entry name" value="Ig-like_dom_sf"/>
</dbReference>
<dbReference type="InterPro" id="IPR050541">
    <property type="entry name" value="LRR_TM_domain-containing"/>
</dbReference>
<dbReference type="OrthoDB" id="5954366at2759"/>
<keyword evidence="3 11" id="KW-0812">Transmembrane</keyword>
<feature type="transmembrane region" description="Helical" evidence="11">
    <location>
        <begin position="389"/>
        <end position="413"/>
    </location>
</feature>
<dbReference type="PROSITE" id="PS51450">
    <property type="entry name" value="LRR"/>
    <property type="match status" value="2"/>
</dbReference>
<dbReference type="SUPFAM" id="SSF52058">
    <property type="entry name" value="L domain-like"/>
    <property type="match status" value="1"/>
</dbReference>
<dbReference type="SMART" id="SM00408">
    <property type="entry name" value="IGc2"/>
    <property type="match status" value="1"/>
</dbReference>
<dbReference type="InterPro" id="IPR001611">
    <property type="entry name" value="Leu-rich_rpt"/>
</dbReference>
<evidence type="ECO:0000313" key="15">
    <source>
        <dbReference type="Proteomes" id="UP000183832"/>
    </source>
</evidence>